<gene>
    <name evidence="2" type="ORF">ASU35_12740</name>
</gene>
<dbReference type="OrthoDB" id="305319at2"/>
<sequence length="194" mass="22584">MGYEKKSRFFLLLFLIVLLLCSCGEEKRADSYLKEGNYAEAISLYEELVSEKDSDRAREKNERLYSRMGVAYCGMEDYEAAIDCFEKAAGFSEEGRLSKEELPTQIFAYNEQGLSYLKASEYEKALEVILKGISLEPEEEQKKTLVKNKIIVLEHLSRFEEAFAECEGYIGNYPEDEEMLKEYEFLKTRIKEEK</sequence>
<accession>A0A0V8QD75</accession>
<dbReference type="AlphaFoldDB" id="A0A0V8QD75"/>
<proteinExistence type="predicted"/>
<evidence type="ECO:0000313" key="2">
    <source>
        <dbReference type="EMBL" id="KSV58484.1"/>
    </source>
</evidence>
<dbReference type="PROSITE" id="PS50005">
    <property type="entry name" value="TPR"/>
    <property type="match status" value="2"/>
</dbReference>
<dbReference type="Proteomes" id="UP000054874">
    <property type="component" value="Unassembled WGS sequence"/>
</dbReference>
<feature type="repeat" description="TPR" evidence="1">
    <location>
        <begin position="62"/>
        <end position="95"/>
    </location>
</feature>
<dbReference type="SMART" id="SM00028">
    <property type="entry name" value="TPR"/>
    <property type="match status" value="3"/>
</dbReference>
<dbReference type="InterPro" id="IPR019734">
    <property type="entry name" value="TPR_rpt"/>
</dbReference>
<dbReference type="InterPro" id="IPR011990">
    <property type="entry name" value="TPR-like_helical_dom_sf"/>
</dbReference>
<feature type="repeat" description="TPR" evidence="1">
    <location>
        <begin position="106"/>
        <end position="139"/>
    </location>
</feature>
<protein>
    <submittedName>
        <fullName evidence="2">Uncharacterized protein</fullName>
    </submittedName>
</protein>
<dbReference type="Gene3D" id="1.25.40.10">
    <property type="entry name" value="Tetratricopeptide repeat domain"/>
    <property type="match status" value="2"/>
</dbReference>
<dbReference type="SUPFAM" id="SSF48452">
    <property type="entry name" value="TPR-like"/>
    <property type="match status" value="1"/>
</dbReference>
<comment type="caution">
    <text evidence="2">The sequence shown here is derived from an EMBL/GenBank/DDBJ whole genome shotgun (WGS) entry which is preliminary data.</text>
</comment>
<dbReference type="Pfam" id="PF13176">
    <property type="entry name" value="TPR_7"/>
    <property type="match status" value="1"/>
</dbReference>
<keyword evidence="1" id="KW-0802">TPR repeat</keyword>
<organism evidence="2 3">
    <name type="scientific">Acetivibrio ethanolgignens</name>
    <dbReference type="NCBI Taxonomy" id="290052"/>
    <lineage>
        <taxon>Bacteria</taxon>
        <taxon>Bacillati</taxon>
        <taxon>Bacillota</taxon>
        <taxon>Clostridia</taxon>
        <taxon>Eubacteriales</taxon>
        <taxon>Oscillospiraceae</taxon>
        <taxon>Acetivibrio</taxon>
    </lineage>
</organism>
<reference evidence="2 3" key="1">
    <citation type="submission" date="2015-11" db="EMBL/GenBank/DDBJ databases">
        <title>Butyribacter intestini gen. nov., sp. nov., a butyric acid-producing bacterium of the family Lachnospiraceae isolated from the human faeces.</title>
        <authorList>
            <person name="Zou Y."/>
            <person name="Xue W."/>
            <person name="Luo G."/>
            <person name="Lv M."/>
        </authorList>
    </citation>
    <scope>NUCLEOTIDE SEQUENCE [LARGE SCALE GENOMIC DNA]</scope>
    <source>
        <strain evidence="2 3">ACET-33324</strain>
    </source>
</reference>
<dbReference type="PROSITE" id="PS51257">
    <property type="entry name" value="PROKAR_LIPOPROTEIN"/>
    <property type="match status" value="1"/>
</dbReference>
<name>A0A0V8QD75_9FIRM</name>
<evidence type="ECO:0000256" key="1">
    <source>
        <dbReference type="PROSITE-ProRule" id="PRU00339"/>
    </source>
</evidence>
<keyword evidence="3" id="KW-1185">Reference proteome</keyword>
<dbReference type="Pfam" id="PF13181">
    <property type="entry name" value="TPR_8"/>
    <property type="match status" value="2"/>
</dbReference>
<dbReference type="RefSeq" id="WP_058353277.1">
    <property type="nucleotide sequence ID" value="NZ_CABMMD010000170.1"/>
</dbReference>
<dbReference type="EMBL" id="LNAM01000170">
    <property type="protein sequence ID" value="KSV58484.1"/>
    <property type="molecule type" value="Genomic_DNA"/>
</dbReference>
<dbReference type="STRING" id="290052.ASU35_12740"/>
<evidence type="ECO:0000313" key="3">
    <source>
        <dbReference type="Proteomes" id="UP000054874"/>
    </source>
</evidence>